<reference evidence="2 3" key="1">
    <citation type="journal article" date="2016" name="Nat. Commun.">
        <title>Thousands of microbial genomes shed light on interconnected biogeochemical processes in an aquifer system.</title>
        <authorList>
            <person name="Anantharaman K."/>
            <person name="Brown C.T."/>
            <person name="Hug L.A."/>
            <person name="Sharon I."/>
            <person name="Castelle C.J."/>
            <person name="Probst A.J."/>
            <person name="Thomas B.C."/>
            <person name="Singh A."/>
            <person name="Wilkins M.J."/>
            <person name="Karaoz U."/>
            <person name="Brodie E.L."/>
            <person name="Williams K.H."/>
            <person name="Hubbard S.S."/>
            <person name="Banfield J.F."/>
        </authorList>
    </citation>
    <scope>NUCLEOTIDE SEQUENCE [LARGE SCALE GENOMIC DNA]</scope>
</reference>
<protein>
    <submittedName>
        <fullName evidence="2">Uncharacterized protein</fullName>
    </submittedName>
</protein>
<comment type="caution">
    <text evidence="2">The sequence shown here is derived from an EMBL/GenBank/DDBJ whole genome shotgun (WGS) entry which is preliminary data.</text>
</comment>
<keyword evidence="1" id="KW-0812">Transmembrane</keyword>
<proteinExistence type="predicted"/>
<name>A0A1F5Z3W2_9BACT</name>
<dbReference type="EMBL" id="MFJF01000011">
    <property type="protein sequence ID" value="OGG07148.1"/>
    <property type="molecule type" value="Genomic_DNA"/>
</dbReference>
<sequence length="273" mass="31458">MKTNVNKTSEKGVLQLKNEIKNVNNLYFKPIWILVFSFFMIVIFILGYLYRGFRNSNIDSVSEEPPAVDSVSQSGMNDVFEKEILKSISNVNTDTKEIISRISQYLEKDFNGKLYFALDKFLDEKQYDINCINSISNSTITPNSSWSQKIVDKFRKQVVVSACKNNETGEFVAILFEEPGKFVTPKLLWLDNNLNMLSTTELEEVFYTNEMCGNIESWTVNKNIKLMCMSDVVGDSSNSYYAVDIGGSEKRLLFQKWTGQTENWKYKLEVDKN</sequence>
<feature type="transmembrane region" description="Helical" evidence="1">
    <location>
        <begin position="31"/>
        <end position="50"/>
    </location>
</feature>
<gene>
    <name evidence="2" type="ORF">A2777_03315</name>
</gene>
<accession>A0A1F5Z3W2</accession>
<evidence type="ECO:0000256" key="1">
    <source>
        <dbReference type="SAM" id="Phobius"/>
    </source>
</evidence>
<evidence type="ECO:0000313" key="2">
    <source>
        <dbReference type="EMBL" id="OGG07148.1"/>
    </source>
</evidence>
<dbReference type="Proteomes" id="UP000177354">
    <property type="component" value="Unassembled WGS sequence"/>
</dbReference>
<keyword evidence="1" id="KW-1133">Transmembrane helix</keyword>
<evidence type="ECO:0000313" key="3">
    <source>
        <dbReference type="Proteomes" id="UP000177354"/>
    </source>
</evidence>
<organism evidence="2 3">
    <name type="scientific">Candidatus Gottesmanbacteria bacterium RIFCSPHIGHO2_01_FULL_40_15</name>
    <dbReference type="NCBI Taxonomy" id="1798376"/>
    <lineage>
        <taxon>Bacteria</taxon>
        <taxon>Candidatus Gottesmaniibacteriota</taxon>
    </lineage>
</organism>
<dbReference type="AlphaFoldDB" id="A0A1F5Z3W2"/>
<keyword evidence="1" id="KW-0472">Membrane</keyword>